<keyword evidence="2" id="KW-1185">Reference proteome</keyword>
<comment type="caution">
    <text evidence="1">The sequence shown here is derived from an EMBL/GenBank/DDBJ whole genome shotgun (WGS) entry which is preliminary data.</text>
</comment>
<name>A0A9W4XP93_9PLEO</name>
<dbReference type="Proteomes" id="UP001152607">
    <property type="component" value="Unassembled WGS sequence"/>
</dbReference>
<dbReference type="EMBL" id="CAOQHR010000001">
    <property type="protein sequence ID" value="CAI6240923.1"/>
    <property type="molecule type" value="Genomic_DNA"/>
</dbReference>
<organism evidence="1 2">
    <name type="scientific">Periconia digitata</name>
    <dbReference type="NCBI Taxonomy" id="1303443"/>
    <lineage>
        <taxon>Eukaryota</taxon>
        <taxon>Fungi</taxon>
        <taxon>Dikarya</taxon>
        <taxon>Ascomycota</taxon>
        <taxon>Pezizomycotina</taxon>
        <taxon>Dothideomycetes</taxon>
        <taxon>Pleosporomycetidae</taxon>
        <taxon>Pleosporales</taxon>
        <taxon>Massarineae</taxon>
        <taxon>Periconiaceae</taxon>
        <taxon>Periconia</taxon>
    </lineage>
</organism>
<proteinExistence type="predicted"/>
<accession>A0A9W4XP93</accession>
<dbReference type="AlphaFoldDB" id="A0A9W4XP93"/>
<protein>
    <submittedName>
        <fullName evidence="1">Uncharacterized protein</fullName>
    </submittedName>
</protein>
<gene>
    <name evidence="1" type="ORF">PDIGIT_LOCUS583</name>
</gene>
<sequence length="54" mass="6555">MSRRFQVADFNRKDSPEYLRNHFMFKPPLLADECLHGSRNDWLALRMRIAAYLR</sequence>
<evidence type="ECO:0000313" key="1">
    <source>
        <dbReference type="EMBL" id="CAI6240923.1"/>
    </source>
</evidence>
<evidence type="ECO:0000313" key="2">
    <source>
        <dbReference type="Proteomes" id="UP001152607"/>
    </source>
</evidence>
<reference evidence="1" key="1">
    <citation type="submission" date="2023-01" db="EMBL/GenBank/DDBJ databases">
        <authorList>
            <person name="Van Ghelder C."/>
            <person name="Rancurel C."/>
        </authorList>
    </citation>
    <scope>NUCLEOTIDE SEQUENCE</scope>
    <source>
        <strain evidence="1">CNCM I-4278</strain>
    </source>
</reference>